<dbReference type="Proteomes" id="UP000291020">
    <property type="component" value="Unassembled WGS sequence"/>
</dbReference>
<sequence>MKSIVFIVLWHHILMLSEPRRFFKIPLISFVEKTPGTCPAITVVCPIVDLPKCCEEEKECPQNQKSCHTSCGKYCVGPKNSPHLS</sequence>
<accession>A0A452J6W2</accession>
<evidence type="ECO:0000256" key="1">
    <source>
        <dbReference type="SAM" id="SignalP"/>
    </source>
</evidence>
<dbReference type="Ensembl" id="ENSGAGT00000041001.1">
    <property type="protein sequence ID" value="ENSGAGP00000036220.1"/>
    <property type="gene ID" value="ENSGAGG00000025659.1"/>
</dbReference>
<dbReference type="SUPFAM" id="SSF57256">
    <property type="entry name" value="Elafin-like"/>
    <property type="match status" value="1"/>
</dbReference>
<keyword evidence="1" id="KW-0732">Signal</keyword>
<dbReference type="PROSITE" id="PS51390">
    <property type="entry name" value="WAP"/>
    <property type="match status" value="1"/>
</dbReference>
<reference evidence="3" key="2">
    <citation type="submission" date="2025-08" db="UniProtKB">
        <authorList>
            <consortium name="Ensembl"/>
        </authorList>
    </citation>
    <scope>IDENTIFICATION</scope>
</reference>
<dbReference type="GO" id="GO:0030414">
    <property type="term" value="F:peptidase inhibitor activity"/>
    <property type="evidence" value="ECO:0007669"/>
    <property type="project" value="InterPro"/>
</dbReference>
<dbReference type="InterPro" id="IPR036645">
    <property type="entry name" value="Elafin-like_sf"/>
</dbReference>
<dbReference type="Pfam" id="PF00095">
    <property type="entry name" value="WAP"/>
    <property type="match status" value="1"/>
</dbReference>
<evidence type="ECO:0000259" key="2">
    <source>
        <dbReference type="PROSITE" id="PS51390"/>
    </source>
</evidence>
<organism evidence="3 4">
    <name type="scientific">Gopherus agassizii</name>
    <name type="common">Agassiz's desert tortoise</name>
    <dbReference type="NCBI Taxonomy" id="38772"/>
    <lineage>
        <taxon>Eukaryota</taxon>
        <taxon>Metazoa</taxon>
        <taxon>Chordata</taxon>
        <taxon>Craniata</taxon>
        <taxon>Vertebrata</taxon>
        <taxon>Euteleostomi</taxon>
        <taxon>Archelosauria</taxon>
        <taxon>Testudinata</taxon>
        <taxon>Testudines</taxon>
        <taxon>Cryptodira</taxon>
        <taxon>Durocryptodira</taxon>
        <taxon>Testudinoidea</taxon>
        <taxon>Testudinidae</taxon>
        <taxon>Gopherus</taxon>
    </lineage>
</organism>
<dbReference type="InterPro" id="IPR008197">
    <property type="entry name" value="WAP_dom"/>
</dbReference>
<proteinExistence type="predicted"/>
<protein>
    <recommendedName>
        <fullName evidence="2">WAP domain-containing protein</fullName>
    </recommendedName>
</protein>
<feature type="signal peptide" evidence="1">
    <location>
        <begin position="1"/>
        <end position="19"/>
    </location>
</feature>
<reference evidence="3" key="3">
    <citation type="submission" date="2025-09" db="UniProtKB">
        <authorList>
            <consortium name="Ensembl"/>
        </authorList>
    </citation>
    <scope>IDENTIFICATION</scope>
</reference>
<feature type="chain" id="PRO_5046491525" description="WAP domain-containing protein" evidence="1">
    <location>
        <begin position="20"/>
        <end position="85"/>
    </location>
</feature>
<name>A0A452J6W2_9SAUR</name>
<evidence type="ECO:0000313" key="3">
    <source>
        <dbReference type="Ensembl" id="ENSGAGP00000036220.1"/>
    </source>
</evidence>
<reference evidence="4" key="1">
    <citation type="journal article" date="2017" name="PLoS ONE">
        <title>The Agassiz's desert tortoise genome provides a resource for the conservation of a threatened species.</title>
        <authorList>
            <person name="Tollis M."/>
            <person name="DeNardo D.F."/>
            <person name="Cornelius J.A."/>
            <person name="Dolby G.A."/>
            <person name="Edwards T."/>
            <person name="Henen B.T."/>
            <person name="Karl A.E."/>
            <person name="Murphy R.W."/>
            <person name="Kusumi K."/>
        </authorList>
    </citation>
    <scope>NUCLEOTIDE SEQUENCE [LARGE SCALE GENOMIC DNA]</scope>
</reference>
<dbReference type="AlphaFoldDB" id="A0A452J6W2"/>
<evidence type="ECO:0000313" key="4">
    <source>
        <dbReference type="Proteomes" id="UP000291020"/>
    </source>
</evidence>
<feature type="domain" description="WAP" evidence="2">
    <location>
        <begin position="31"/>
        <end position="79"/>
    </location>
</feature>
<dbReference type="GO" id="GO:0005576">
    <property type="term" value="C:extracellular region"/>
    <property type="evidence" value="ECO:0007669"/>
    <property type="project" value="InterPro"/>
</dbReference>
<dbReference type="Gene3D" id="4.10.75.10">
    <property type="entry name" value="Elafin-like"/>
    <property type="match status" value="1"/>
</dbReference>
<keyword evidence="4" id="KW-1185">Reference proteome</keyword>